<keyword evidence="7 17" id="KW-0808">Transferase</keyword>
<comment type="similarity">
    <text evidence="2">Belongs to the glycosyl hydrolase 13 family. TreS subfamily.</text>
</comment>
<dbReference type="GO" id="GO:0046872">
    <property type="term" value="F:metal ion binding"/>
    <property type="evidence" value="ECO:0007669"/>
    <property type="project" value="UniProtKB-KW"/>
</dbReference>
<dbReference type="Pfam" id="PF00128">
    <property type="entry name" value="Alpha-amylase"/>
    <property type="match status" value="2"/>
</dbReference>
<dbReference type="InterPro" id="IPR017853">
    <property type="entry name" value="GH"/>
</dbReference>
<dbReference type="Pfam" id="PF18085">
    <property type="entry name" value="Mak_N_cap"/>
    <property type="match status" value="1"/>
</dbReference>
<dbReference type="GO" id="GO:0005524">
    <property type="term" value="F:ATP binding"/>
    <property type="evidence" value="ECO:0007669"/>
    <property type="project" value="UniProtKB-KW"/>
</dbReference>
<dbReference type="InterPro" id="IPR045857">
    <property type="entry name" value="O16G_dom_2"/>
</dbReference>
<evidence type="ECO:0000256" key="4">
    <source>
        <dbReference type="ARBA" id="ARBA00011962"/>
    </source>
</evidence>
<dbReference type="Pfam" id="PF16657">
    <property type="entry name" value="Malt_amylase_C"/>
    <property type="match status" value="1"/>
</dbReference>
<dbReference type="SUPFAM" id="SSF56112">
    <property type="entry name" value="Protein kinase-like (PK-like)"/>
    <property type="match status" value="1"/>
</dbReference>
<dbReference type="Gene3D" id="3.90.400.10">
    <property type="entry name" value="Oligo-1,6-glucosidase, Domain 2"/>
    <property type="match status" value="1"/>
</dbReference>
<evidence type="ECO:0000256" key="8">
    <source>
        <dbReference type="ARBA" id="ARBA00022723"/>
    </source>
</evidence>
<evidence type="ECO:0000256" key="14">
    <source>
        <dbReference type="ARBA" id="ARBA00031378"/>
    </source>
</evidence>
<protein>
    <recommendedName>
        <fullName evidence="6">Maltokinase</fullName>
        <ecNumber evidence="4">2.7.1.175</ecNumber>
        <ecNumber evidence="5">5.4.99.16</ecNumber>
    </recommendedName>
    <alternativeName>
        <fullName evidence="14">Maltose alpha-D-glucosyltransferase</fullName>
    </alternativeName>
    <alternativeName>
        <fullName evidence="13">Maltose-1-phosphate synthase</fullName>
    </alternativeName>
</protein>
<dbReference type="GO" id="GO:0047471">
    <property type="term" value="F:maltose alpha-D-glucosyltransferase activity"/>
    <property type="evidence" value="ECO:0007669"/>
    <property type="project" value="UniProtKB-EC"/>
</dbReference>
<dbReference type="PANTHER" id="PTHR10357">
    <property type="entry name" value="ALPHA-AMYLASE FAMILY MEMBER"/>
    <property type="match status" value="1"/>
</dbReference>
<dbReference type="SUPFAM" id="SSF51445">
    <property type="entry name" value="(Trans)glycosidases"/>
    <property type="match status" value="1"/>
</dbReference>
<comment type="caution">
    <text evidence="17">The sequence shown here is derived from an EMBL/GenBank/DDBJ whole genome shotgun (WGS) entry which is preliminary data.</text>
</comment>
<dbReference type="InterPro" id="IPR012810">
    <property type="entry name" value="TreS/a-amylase_N"/>
</dbReference>
<dbReference type="Proteomes" id="UP000253941">
    <property type="component" value="Unassembled WGS sequence"/>
</dbReference>
<dbReference type="EC" id="2.7.1.175" evidence="4"/>
<evidence type="ECO:0000256" key="11">
    <source>
        <dbReference type="ARBA" id="ARBA00022840"/>
    </source>
</evidence>
<dbReference type="SUPFAM" id="SSF51011">
    <property type="entry name" value="Glycosyl hydrolase domain"/>
    <property type="match status" value="1"/>
</dbReference>
<dbReference type="RefSeq" id="WP_114580313.1">
    <property type="nucleotide sequence ID" value="NZ_QPMH01000001.1"/>
</dbReference>
<evidence type="ECO:0000259" key="16">
    <source>
        <dbReference type="SMART" id="SM00642"/>
    </source>
</evidence>
<dbReference type="EMBL" id="QPMH01000001">
    <property type="protein sequence ID" value="RDD63800.1"/>
    <property type="molecule type" value="Genomic_DNA"/>
</dbReference>
<evidence type="ECO:0000256" key="9">
    <source>
        <dbReference type="ARBA" id="ARBA00022741"/>
    </source>
</evidence>
<evidence type="ECO:0000256" key="13">
    <source>
        <dbReference type="ARBA" id="ARBA00031251"/>
    </source>
</evidence>
<dbReference type="NCBIfam" id="TIGR02456">
    <property type="entry name" value="treS_nterm"/>
    <property type="match status" value="1"/>
</dbReference>
<evidence type="ECO:0000256" key="15">
    <source>
        <dbReference type="ARBA" id="ARBA00049067"/>
    </source>
</evidence>
<keyword evidence="12 17" id="KW-0413">Isomerase</keyword>
<dbReference type="Gene3D" id="2.60.40.1180">
    <property type="entry name" value="Golgi alpha-mannosidase II"/>
    <property type="match status" value="1"/>
</dbReference>
<dbReference type="EC" id="5.4.99.16" evidence="5"/>
<evidence type="ECO:0000256" key="10">
    <source>
        <dbReference type="ARBA" id="ARBA00022837"/>
    </source>
</evidence>
<organism evidence="17 18">
    <name type="scientific">Ferruginivarius sediminum</name>
    <dbReference type="NCBI Taxonomy" id="2661937"/>
    <lineage>
        <taxon>Bacteria</taxon>
        <taxon>Pseudomonadati</taxon>
        <taxon>Pseudomonadota</taxon>
        <taxon>Alphaproteobacteria</taxon>
        <taxon>Rhodospirillales</taxon>
        <taxon>Rhodospirillaceae</taxon>
        <taxon>Ferruginivarius</taxon>
    </lineage>
</organism>
<dbReference type="AlphaFoldDB" id="A0A369TEW9"/>
<dbReference type="PANTHER" id="PTHR10357:SF219">
    <property type="entry name" value="MALTOSE ALPHA-D-GLUCOSYLTRANSFERASE"/>
    <property type="match status" value="1"/>
</dbReference>
<evidence type="ECO:0000256" key="3">
    <source>
        <dbReference type="ARBA" id="ARBA00006219"/>
    </source>
</evidence>
<dbReference type="InterPro" id="IPR013780">
    <property type="entry name" value="Glyco_hydro_b"/>
</dbReference>
<dbReference type="Gene3D" id="3.20.20.80">
    <property type="entry name" value="Glycosidases"/>
    <property type="match status" value="1"/>
</dbReference>
<dbReference type="NCBIfam" id="TIGR02457">
    <property type="entry name" value="TreS_Cterm"/>
    <property type="match status" value="1"/>
</dbReference>
<proteinExistence type="inferred from homology"/>
<feature type="domain" description="Glycosyl hydrolase family 13 catalytic" evidence="16">
    <location>
        <begin position="17"/>
        <end position="411"/>
    </location>
</feature>
<gene>
    <name evidence="17" type="primary">treS</name>
    <name evidence="17" type="ORF">DRB17_01115</name>
</gene>
<keyword evidence="18" id="KW-1185">Reference proteome</keyword>
<reference evidence="17 18" key="1">
    <citation type="submission" date="2018-07" db="EMBL/GenBank/DDBJ databases">
        <title>Venubactetium sediminum gen. nov., sp. nov., isolated from a marine solar saltern.</title>
        <authorList>
            <person name="Wang S."/>
        </authorList>
    </citation>
    <scope>NUCLEOTIDE SEQUENCE [LARGE SCALE GENOMIC DNA]</scope>
    <source>
        <strain evidence="17 18">WD2A32</strain>
    </source>
</reference>
<comment type="catalytic activity">
    <reaction evidence="1">
        <text>D-maltose = alpha,alpha-trehalose</text>
        <dbReference type="Rhea" id="RHEA:15145"/>
        <dbReference type="ChEBI" id="CHEBI:16551"/>
        <dbReference type="ChEBI" id="CHEBI:17306"/>
        <dbReference type="EC" id="5.4.99.16"/>
    </reaction>
</comment>
<evidence type="ECO:0000256" key="7">
    <source>
        <dbReference type="ARBA" id="ARBA00022679"/>
    </source>
</evidence>
<evidence type="ECO:0000256" key="5">
    <source>
        <dbReference type="ARBA" id="ARBA00012619"/>
    </source>
</evidence>
<keyword evidence="8" id="KW-0479">Metal-binding</keyword>
<dbReference type="Gene3D" id="3.90.1200.10">
    <property type="match status" value="1"/>
</dbReference>
<name>A0A369TEW9_9PROT</name>
<sequence length="1099" mass="124193">MIDRGTPDWYKDAVIYQLHVKSFFDANDDGIGDFDGLVRKLDYIKSLGVTAVWLLPFYPSPLRDDGYDIADYRNVNPSYGTLRGFKQFVREAHRRDLRVVTELVVNHTSDQHPWFQRARRAKPGSSYRDFYVWSDTDRKYQGTRVIFLDTESSNWAWDPVAQAYYWHRFYSHQPDLNFENPRVLREILNVLRYWLDMGVDGLRLDAVPYLREREGTNNENLPETHDVLKRIRAEVDRNYPDRMLLAEANQWPEDAQEYFGDGDECHMSFHFPLMPRMYMALAQEDRHPITDIMRQTPEIPDGCQWAIFLRNHDELTLEMVTDRERDYLWNFYAADRRMRLNLGIRRRLMPLMDRDRRKVEAMTSMLLSMPGTPILYYGDEIGMGDNIYVGDRDGVRTPMQWSPDRNGGFSRCDPQKLFLPAIMDPVYGFEAVNVEAQQRDSASLLNWTRRVIAVRQSHPAFGRGTLRFLFPGNRKILAYLRESGDEALLCVVNLSRSAQAAELDLSAFAGRVPVEMLGGAAFPPIGELPYLLTVTGYGFYWFVLAREAQIPHWHAETPAPLPEYVTLVTRSGWKDLLGSRNAAQLERDVLPAYLPNQRWFTAKDDRIERVSLASWVTLGSEDERGYLLARIDIELRHGGQQGYFLPLAMSFEPGTAEANSPLRPFVLAQVRRSSVVGAVYDAVAEPGFTREMVVAMFTGRRLGTGNGQIVFTPTGRFRAAPPDIEGEVRRLNVEQSNSSTRLGEEAVLKIYRRPVPGVHPEVELGRFLTDVAGFANTPPLLGTAELVDAEGTPSALGVLHGFVANQGDGWSFTLDYLTRWLEEDDDPRAAGGDTEEKPTPFGLYMPYAEALGRRTGELHGALRSVGSDDPAFAPEAITDADLATWRAATISQAESAFAAVEQAHASLSADLRERVNGLLARRLEATELVERLTDTPVAAQKTRTHGDYHLGQTLVAQDDIYILDFEGEPARPLEERRRKSSPLRDVAGMLRSFDYAAWAAVRKAGEHSTVPHGELLFRAMNWRDAVSARFKAAYDAAVAGTSATPAAPTEADRLLHLFLLEKAFYEVRYESANRPDWLAIPVNGLLDLLETAGGHEGPG</sequence>
<evidence type="ECO:0000313" key="17">
    <source>
        <dbReference type="EMBL" id="RDD63800.1"/>
    </source>
</evidence>
<dbReference type="InterPro" id="IPR012811">
    <property type="entry name" value="TreS_maltokin_C_dom"/>
</dbReference>
<evidence type="ECO:0000256" key="6">
    <source>
        <dbReference type="ARBA" id="ARBA00013882"/>
    </source>
</evidence>
<evidence type="ECO:0000256" key="2">
    <source>
        <dbReference type="ARBA" id="ARBA00005496"/>
    </source>
</evidence>
<dbReference type="InterPro" id="IPR011009">
    <property type="entry name" value="Kinase-like_dom_sf"/>
</dbReference>
<accession>A0A369TEW9</accession>
<comment type="catalytic activity">
    <reaction evidence="15">
        <text>D-maltose + ATP = alpha-maltose 1-phosphate + ADP + H(+)</text>
        <dbReference type="Rhea" id="RHEA:31915"/>
        <dbReference type="ChEBI" id="CHEBI:15378"/>
        <dbReference type="ChEBI" id="CHEBI:17306"/>
        <dbReference type="ChEBI" id="CHEBI:30616"/>
        <dbReference type="ChEBI" id="CHEBI:63576"/>
        <dbReference type="ChEBI" id="CHEBI:456216"/>
        <dbReference type="EC" id="2.7.1.175"/>
    </reaction>
</comment>
<dbReference type="SMART" id="SM00642">
    <property type="entry name" value="Aamy"/>
    <property type="match status" value="1"/>
</dbReference>
<dbReference type="InterPro" id="IPR006047">
    <property type="entry name" value="GH13_cat_dom"/>
</dbReference>
<keyword evidence="10" id="KW-0106">Calcium</keyword>
<dbReference type="InterPro" id="IPR040999">
    <property type="entry name" value="Mak_N_cap"/>
</dbReference>
<keyword evidence="11" id="KW-0067">ATP-binding</keyword>
<dbReference type="GO" id="GO:0005975">
    <property type="term" value="P:carbohydrate metabolic process"/>
    <property type="evidence" value="ECO:0007669"/>
    <property type="project" value="InterPro"/>
</dbReference>
<comment type="similarity">
    <text evidence="3">Belongs to the aminoglycoside phosphotransferase family.</text>
</comment>
<dbReference type="GO" id="GO:0016740">
    <property type="term" value="F:transferase activity"/>
    <property type="evidence" value="ECO:0007669"/>
    <property type="project" value="UniProtKB-KW"/>
</dbReference>
<evidence type="ECO:0000313" key="18">
    <source>
        <dbReference type="Proteomes" id="UP000253941"/>
    </source>
</evidence>
<evidence type="ECO:0000256" key="1">
    <source>
        <dbReference type="ARBA" id="ARBA00001595"/>
    </source>
</evidence>
<evidence type="ECO:0000256" key="12">
    <source>
        <dbReference type="ARBA" id="ARBA00023235"/>
    </source>
</evidence>
<dbReference type="InterPro" id="IPR032091">
    <property type="entry name" value="Malt_amylase-like_C"/>
</dbReference>
<dbReference type="FunFam" id="3.20.20.80:FF:000055">
    <property type="entry name" value="Trehalose synthase"/>
    <property type="match status" value="1"/>
</dbReference>
<dbReference type="CDD" id="cd11334">
    <property type="entry name" value="AmyAc_TreS"/>
    <property type="match status" value="1"/>
</dbReference>
<keyword evidence="9" id="KW-0547">Nucleotide-binding</keyword>